<dbReference type="EMBL" id="LNCD01000123">
    <property type="protein sequence ID" value="KWV44163.1"/>
    <property type="molecule type" value="Genomic_DNA"/>
</dbReference>
<feature type="signal peptide" evidence="1">
    <location>
        <begin position="1"/>
        <end position="17"/>
    </location>
</feature>
<sequence>MQIMPHNLNALTGLVWAAGFLTMASHGSLAQEAQRVRGAIESLNGNTLVVKTREGTEQTVKLKPDWKVRGIRKASVEDIKPGDFVGVASLPKADGGDGALEVLIFPAAMKGTGEGSRPWDLKPNSTMTNATVAKAVKAVDGHTITLTYQGKEKTISIADDTPIVTIAPAGKKDLVAGARVIVMGEKAADGTVSSANVTVGTNGAVPPM</sequence>
<dbReference type="InterPro" id="IPR043724">
    <property type="entry name" value="DUF5666"/>
</dbReference>
<proteinExistence type="predicted"/>
<evidence type="ECO:0000313" key="4">
    <source>
        <dbReference type="Proteomes" id="UP000068164"/>
    </source>
</evidence>
<feature type="domain" description="DUF5666" evidence="2">
    <location>
        <begin position="37"/>
        <end position="95"/>
    </location>
</feature>
<accession>A0A109J8D6</accession>
<name>A0A109J8D6_9HYPH</name>
<organism evidence="3 4">
    <name type="scientific">Rhizobium altiplani</name>
    <dbReference type="NCBI Taxonomy" id="1864509"/>
    <lineage>
        <taxon>Bacteria</taxon>
        <taxon>Pseudomonadati</taxon>
        <taxon>Pseudomonadota</taxon>
        <taxon>Alphaproteobacteria</taxon>
        <taxon>Hyphomicrobiales</taxon>
        <taxon>Rhizobiaceae</taxon>
        <taxon>Rhizobium/Agrobacterium group</taxon>
        <taxon>Rhizobium</taxon>
    </lineage>
</organism>
<dbReference type="Pfam" id="PF18914">
    <property type="entry name" value="DUF5666"/>
    <property type="match status" value="1"/>
</dbReference>
<evidence type="ECO:0000259" key="2">
    <source>
        <dbReference type="Pfam" id="PF18914"/>
    </source>
</evidence>
<evidence type="ECO:0000313" key="3">
    <source>
        <dbReference type="EMBL" id="KWV44163.1"/>
    </source>
</evidence>
<protein>
    <recommendedName>
        <fullName evidence="2">DUF5666 domain-containing protein</fullName>
    </recommendedName>
</protein>
<dbReference type="AlphaFoldDB" id="A0A109J8D6"/>
<evidence type="ECO:0000256" key="1">
    <source>
        <dbReference type="SAM" id="SignalP"/>
    </source>
</evidence>
<dbReference type="Proteomes" id="UP000068164">
    <property type="component" value="Unassembled WGS sequence"/>
</dbReference>
<comment type="caution">
    <text evidence="3">The sequence shown here is derived from an EMBL/GenBank/DDBJ whole genome shotgun (WGS) entry which is preliminary data.</text>
</comment>
<keyword evidence="1" id="KW-0732">Signal</keyword>
<keyword evidence="4" id="KW-1185">Reference proteome</keyword>
<dbReference type="OrthoDB" id="9799947at2"/>
<reference evidence="3 4" key="1">
    <citation type="submission" date="2015-11" db="EMBL/GenBank/DDBJ databases">
        <title>Draft Genome Sequence of the Strain BR 10423 (Rhizobium sp.) isolated from nodules of Mimosa pudica.</title>
        <authorList>
            <person name="Barauna A.C."/>
            <person name="Zilli J.E."/>
            <person name="Simoes-Araujo J.L."/>
            <person name="Reis V.M."/>
            <person name="James E.K."/>
            <person name="Reis F.B.Jr."/>
            <person name="Rouws L.F."/>
            <person name="Passos S.R."/>
            <person name="Gois S.R."/>
        </authorList>
    </citation>
    <scope>NUCLEOTIDE SEQUENCE [LARGE SCALE GENOMIC DNA]</scope>
    <source>
        <strain evidence="3 4">BR10423</strain>
    </source>
</reference>
<feature type="chain" id="PRO_5007136506" description="DUF5666 domain-containing protein" evidence="1">
    <location>
        <begin position="18"/>
        <end position="208"/>
    </location>
</feature>
<gene>
    <name evidence="3" type="ORF">AS026_17465</name>
</gene>